<evidence type="ECO:0000259" key="1">
    <source>
        <dbReference type="Pfam" id="PF01738"/>
    </source>
</evidence>
<organism evidence="2 3">
    <name type="scientific">Azotobacter beijerinckii</name>
    <dbReference type="NCBI Taxonomy" id="170623"/>
    <lineage>
        <taxon>Bacteria</taxon>
        <taxon>Pseudomonadati</taxon>
        <taxon>Pseudomonadota</taxon>
        <taxon>Gammaproteobacteria</taxon>
        <taxon>Pseudomonadales</taxon>
        <taxon>Pseudomonadaceae</taxon>
        <taxon>Azotobacter</taxon>
    </lineage>
</organism>
<accession>A0A1H9J9J8</accession>
<dbReference type="EMBL" id="FOFJ01000019">
    <property type="protein sequence ID" value="SEQ83691.1"/>
    <property type="molecule type" value="Genomic_DNA"/>
</dbReference>
<dbReference type="Gene3D" id="3.40.50.1820">
    <property type="entry name" value="alpha/beta hydrolase"/>
    <property type="match status" value="1"/>
</dbReference>
<protein>
    <submittedName>
        <fullName evidence="2">Dienelactone hydrolase family protein</fullName>
    </submittedName>
</protein>
<gene>
    <name evidence="2" type="ORF">SAMN04244573_02355</name>
</gene>
<dbReference type="GO" id="GO:0016787">
    <property type="term" value="F:hydrolase activity"/>
    <property type="evidence" value="ECO:0007669"/>
    <property type="project" value="UniProtKB-KW"/>
</dbReference>
<dbReference type="InterPro" id="IPR002925">
    <property type="entry name" value="Dienelactn_hydro"/>
</dbReference>
<keyword evidence="2" id="KW-0378">Hydrolase</keyword>
<dbReference type="AlphaFoldDB" id="A0A1H9J9J8"/>
<dbReference type="Proteomes" id="UP000199267">
    <property type="component" value="Unassembled WGS sequence"/>
</dbReference>
<dbReference type="Pfam" id="PF01738">
    <property type="entry name" value="DLH"/>
    <property type="match status" value="1"/>
</dbReference>
<name>A0A1H9J9J8_9GAMM</name>
<evidence type="ECO:0000313" key="2">
    <source>
        <dbReference type="EMBL" id="SEQ83691.1"/>
    </source>
</evidence>
<dbReference type="InterPro" id="IPR029058">
    <property type="entry name" value="AB_hydrolase_fold"/>
</dbReference>
<proteinExistence type="predicted"/>
<dbReference type="SUPFAM" id="SSF53474">
    <property type="entry name" value="alpha/beta-Hydrolases"/>
    <property type="match status" value="1"/>
</dbReference>
<feature type="domain" description="Dienelactone hydrolase" evidence="1">
    <location>
        <begin position="2"/>
        <end position="79"/>
    </location>
</feature>
<reference evidence="2 3" key="1">
    <citation type="submission" date="2016-10" db="EMBL/GenBank/DDBJ databases">
        <authorList>
            <person name="de Groot N.N."/>
        </authorList>
    </citation>
    <scope>NUCLEOTIDE SEQUENCE [LARGE SCALE GENOMIC DNA]</scope>
    <source>
        <strain evidence="2 3">DSM 378</strain>
    </source>
</reference>
<sequence length="81" mass="9069">MLVAHGEADSFVSDQDIAHFKQEMEQAGASYQFNRYPGAKHGFTNPDADAHAGHGLDIGYQKEADERSWADMQAFLKHVFK</sequence>
<evidence type="ECO:0000313" key="3">
    <source>
        <dbReference type="Proteomes" id="UP000199267"/>
    </source>
</evidence>